<evidence type="ECO:0000313" key="4">
    <source>
        <dbReference type="EMBL" id="OHA07341.1"/>
    </source>
</evidence>
<comment type="caution">
    <text evidence="4">The sequence shown here is derived from an EMBL/GenBank/DDBJ whole genome shotgun (WGS) entry which is preliminary data.</text>
</comment>
<gene>
    <name evidence="4" type="ORF">A2934_00090</name>
</gene>
<evidence type="ECO:0000259" key="3">
    <source>
        <dbReference type="PROSITE" id="PS51462"/>
    </source>
</evidence>
<keyword evidence="2" id="KW-0378">Hydrolase</keyword>
<feature type="domain" description="Nudix hydrolase" evidence="3">
    <location>
        <begin position="43"/>
        <end position="173"/>
    </location>
</feature>
<accession>A0A1G2L917</accession>
<name>A0A1G2L917_9BACT</name>
<dbReference type="GO" id="GO:0019693">
    <property type="term" value="P:ribose phosphate metabolic process"/>
    <property type="evidence" value="ECO:0007669"/>
    <property type="project" value="TreeGrafter"/>
</dbReference>
<evidence type="ECO:0000256" key="2">
    <source>
        <dbReference type="ARBA" id="ARBA00022801"/>
    </source>
</evidence>
<dbReference type="GO" id="GO:0006753">
    <property type="term" value="P:nucleoside phosphate metabolic process"/>
    <property type="evidence" value="ECO:0007669"/>
    <property type="project" value="TreeGrafter"/>
</dbReference>
<dbReference type="Gene3D" id="3.90.79.10">
    <property type="entry name" value="Nucleoside Triphosphate Pyrophosphohydrolase"/>
    <property type="match status" value="1"/>
</dbReference>
<protein>
    <recommendedName>
        <fullName evidence="3">Nudix hydrolase domain-containing protein</fullName>
    </recommendedName>
</protein>
<organism evidence="4 5">
    <name type="scientific">Candidatus Sungbacteria bacterium RIFCSPLOWO2_01_FULL_47_10</name>
    <dbReference type="NCBI Taxonomy" id="1802276"/>
    <lineage>
        <taxon>Bacteria</taxon>
        <taxon>Candidatus Sungiibacteriota</taxon>
    </lineage>
</organism>
<dbReference type="GO" id="GO:0016787">
    <property type="term" value="F:hydrolase activity"/>
    <property type="evidence" value="ECO:0007669"/>
    <property type="project" value="UniProtKB-KW"/>
</dbReference>
<evidence type="ECO:0000256" key="1">
    <source>
        <dbReference type="ARBA" id="ARBA00001946"/>
    </source>
</evidence>
<comment type="cofactor">
    <cofactor evidence="1">
        <name>Mg(2+)</name>
        <dbReference type="ChEBI" id="CHEBI:18420"/>
    </cofactor>
</comment>
<dbReference type="PANTHER" id="PTHR11839">
    <property type="entry name" value="UDP/ADP-SUGAR PYROPHOSPHATASE"/>
    <property type="match status" value="1"/>
</dbReference>
<evidence type="ECO:0000313" key="5">
    <source>
        <dbReference type="Proteomes" id="UP000177982"/>
    </source>
</evidence>
<reference evidence="4 5" key="1">
    <citation type="journal article" date="2016" name="Nat. Commun.">
        <title>Thousands of microbial genomes shed light on interconnected biogeochemical processes in an aquifer system.</title>
        <authorList>
            <person name="Anantharaman K."/>
            <person name="Brown C.T."/>
            <person name="Hug L.A."/>
            <person name="Sharon I."/>
            <person name="Castelle C.J."/>
            <person name="Probst A.J."/>
            <person name="Thomas B.C."/>
            <person name="Singh A."/>
            <person name="Wilkins M.J."/>
            <person name="Karaoz U."/>
            <person name="Brodie E.L."/>
            <person name="Williams K.H."/>
            <person name="Hubbard S.S."/>
            <person name="Banfield J.F."/>
        </authorList>
    </citation>
    <scope>NUCLEOTIDE SEQUENCE [LARGE SCALE GENOMIC DNA]</scope>
</reference>
<dbReference type="InterPro" id="IPR000086">
    <property type="entry name" value="NUDIX_hydrolase_dom"/>
</dbReference>
<sequence length="186" mass="21105">MVNKVKIVKKEIAYRGPYVSVENHHFISKKGNNLVWQVVKRANSKKIVIVFALTKKKEVLLTKMFRIPQKSFVIEYPAGLTDRKGEAYPAAARRELLEETGYRAGRLIKIIEGPFNAGMSVDRAVVFFAPDVMYARKPLLDEAEEIDVIKVPIGKFVDFVMHPPKGCLVDIKMLGVVPILKKRKLI</sequence>
<dbReference type="CDD" id="cd03424">
    <property type="entry name" value="NUDIX_ADPRase_Nudt5_UGPPase_Nudt14"/>
    <property type="match status" value="1"/>
</dbReference>
<dbReference type="SUPFAM" id="SSF55811">
    <property type="entry name" value="Nudix"/>
    <property type="match status" value="1"/>
</dbReference>
<dbReference type="PANTHER" id="PTHR11839:SF18">
    <property type="entry name" value="NUDIX HYDROLASE DOMAIN-CONTAINING PROTEIN"/>
    <property type="match status" value="1"/>
</dbReference>
<dbReference type="Proteomes" id="UP000177982">
    <property type="component" value="Unassembled WGS sequence"/>
</dbReference>
<dbReference type="InterPro" id="IPR015797">
    <property type="entry name" value="NUDIX_hydrolase-like_dom_sf"/>
</dbReference>
<dbReference type="AlphaFoldDB" id="A0A1G2L917"/>
<dbReference type="Pfam" id="PF00293">
    <property type="entry name" value="NUDIX"/>
    <property type="match status" value="1"/>
</dbReference>
<dbReference type="EMBL" id="MHQO01000011">
    <property type="protein sequence ID" value="OHA07341.1"/>
    <property type="molecule type" value="Genomic_DNA"/>
</dbReference>
<proteinExistence type="predicted"/>
<dbReference type="PROSITE" id="PS51462">
    <property type="entry name" value="NUDIX"/>
    <property type="match status" value="1"/>
</dbReference>